<organism evidence="3 4">
    <name type="scientific">Porites evermanni</name>
    <dbReference type="NCBI Taxonomy" id="104178"/>
    <lineage>
        <taxon>Eukaryota</taxon>
        <taxon>Metazoa</taxon>
        <taxon>Cnidaria</taxon>
        <taxon>Anthozoa</taxon>
        <taxon>Hexacorallia</taxon>
        <taxon>Scleractinia</taxon>
        <taxon>Fungiina</taxon>
        <taxon>Poritidae</taxon>
        <taxon>Porites</taxon>
    </lineage>
</organism>
<gene>
    <name evidence="3" type="ORF">PEVE_00000741</name>
</gene>
<keyword evidence="2" id="KW-0472">Membrane</keyword>
<reference evidence="3 4" key="1">
    <citation type="submission" date="2022-05" db="EMBL/GenBank/DDBJ databases">
        <authorList>
            <consortium name="Genoscope - CEA"/>
            <person name="William W."/>
        </authorList>
    </citation>
    <scope>NUCLEOTIDE SEQUENCE [LARGE SCALE GENOMIC DNA]</scope>
</reference>
<name>A0ABN8PWR7_9CNID</name>
<evidence type="ECO:0000313" key="3">
    <source>
        <dbReference type="EMBL" id="CAH3152381.1"/>
    </source>
</evidence>
<evidence type="ECO:0000256" key="1">
    <source>
        <dbReference type="PROSITE-ProRule" id="PRU10141"/>
    </source>
</evidence>
<accession>A0ABN8PWR7</accession>
<evidence type="ECO:0000313" key="4">
    <source>
        <dbReference type="Proteomes" id="UP001159427"/>
    </source>
</evidence>
<keyword evidence="4" id="KW-1185">Reference proteome</keyword>
<sequence length="197" mass="22156">MVTPLSHLGSNIFTPSPHPSTNKLKTSLFAGAVAGTVVFIIVVITLFVCERRRRNKPLKVARGFEGVTFTAVSMRDRIRAETIRALDESKVLSLFNPDDMRQVPLSSVEYIRDLGSGNFGLVFLGKFYLNIKRKTKRILVVVVKWHNRANDLLPKHSIADQIAKRLIFLSETFFQGAKCRRPFSASLQTFLSLFTGT</sequence>
<keyword evidence="1" id="KW-0547">Nucleotide-binding</keyword>
<keyword evidence="2" id="KW-1133">Transmembrane helix</keyword>
<evidence type="ECO:0000256" key="2">
    <source>
        <dbReference type="SAM" id="Phobius"/>
    </source>
</evidence>
<feature type="transmembrane region" description="Helical" evidence="2">
    <location>
        <begin position="28"/>
        <end position="49"/>
    </location>
</feature>
<dbReference type="PROSITE" id="PS00107">
    <property type="entry name" value="PROTEIN_KINASE_ATP"/>
    <property type="match status" value="1"/>
</dbReference>
<dbReference type="InterPro" id="IPR017441">
    <property type="entry name" value="Protein_kinase_ATP_BS"/>
</dbReference>
<comment type="caution">
    <text evidence="3">The sequence shown here is derived from an EMBL/GenBank/DDBJ whole genome shotgun (WGS) entry which is preliminary data.</text>
</comment>
<proteinExistence type="predicted"/>
<protein>
    <recommendedName>
        <fullName evidence="5">Protein kinase domain-containing protein</fullName>
    </recommendedName>
</protein>
<keyword evidence="2" id="KW-0812">Transmembrane</keyword>
<keyword evidence="1" id="KW-0067">ATP-binding</keyword>
<evidence type="ECO:0008006" key="5">
    <source>
        <dbReference type="Google" id="ProtNLM"/>
    </source>
</evidence>
<dbReference type="Gene3D" id="3.30.200.20">
    <property type="entry name" value="Phosphorylase Kinase, domain 1"/>
    <property type="match status" value="1"/>
</dbReference>
<dbReference type="Proteomes" id="UP001159427">
    <property type="component" value="Unassembled WGS sequence"/>
</dbReference>
<dbReference type="EMBL" id="CALNXI010001034">
    <property type="protein sequence ID" value="CAH3152381.1"/>
    <property type="molecule type" value="Genomic_DNA"/>
</dbReference>
<feature type="binding site" evidence="1">
    <location>
        <position position="144"/>
    </location>
    <ligand>
        <name>ATP</name>
        <dbReference type="ChEBI" id="CHEBI:30616"/>
    </ligand>
</feature>